<feature type="domain" description="Histidine kinase" evidence="12">
    <location>
        <begin position="248"/>
        <end position="454"/>
    </location>
</feature>
<dbReference type="Proteomes" id="UP000035760">
    <property type="component" value="Unassembled WGS sequence"/>
</dbReference>
<keyword evidence="6 11" id="KW-0812">Transmembrane</keyword>
<evidence type="ECO:0000313" key="15">
    <source>
        <dbReference type="Proteomes" id="UP000035760"/>
    </source>
</evidence>
<evidence type="ECO:0000256" key="6">
    <source>
        <dbReference type="ARBA" id="ARBA00022692"/>
    </source>
</evidence>
<dbReference type="Gene3D" id="3.30.565.10">
    <property type="entry name" value="Histidine kinase-like ATPase, C-terminal domain"/>
    <property type="match status" value="1"/>
</dbReference>
<reference evidence="14" key="2">
    <citation type="submission" date="2014-03" db="EMBL/GenBank/DDBJ databases">
        <title>Candidatus Competibacter-lineage genomes retrieved from metagenomes reveal functional metabolic diversity.</title>
        <authorList>
            <person name="McIlroy S.J."/>
            <person name="Albertsen M."/>
            <person name="Andresen E.K."/>
            <person name="Saunders A.M."/>
            <person name="Kristiansen R."/>
            <person name="Stokholm-Bjerregaard M."/>
            <person name="Nielsen K.L."/>
            <person name="Nielsen P.H."/>
        </authorList>
    </citation>
    <scope>NUCLEOTIDE SEQUENCE</scope>
    <source>
        <strain evidence="14">Run_A_D11</strain>
    </source>
</reference>
<comment type="subcellular location">
    <subcellularLocation>
        <location evidence="2">Membrane</location>
    </subcellularLocation>
</comment>
<dbReference type="PROSITE" id="PS50109">
    <property type="entry name" value="HIS_KIN"/>
    <property type="match status" value="1"/>
</dbReference>
<dbReference type="InterPro" id="IPR036890">
    <property type="entry name" value="HATPase_C_sf"/>
</dbReference>
<dbReference type="GO" id="GO:0005886">
    <property type="term" value="C:plasma membrane"/>
    <property type="evidence" value="ECO:0007669"/>
    <property type="project" value="TreeGrafter"/>
</dbReference>
<dbReference type="PRINTS" id="PR00344">
    <property type="entry name" value="BCTRLSENSOR"/>
</dbReference>
<dbReference type="CDD" id="cd00082">
    <property type="entry name" value="HisKA"/>
    <property type="match status" value="1"/>
</dbReference>
<dbReference type="GO" id="GO:0000155">
    <property type="term" value="F:phosphorelay sensor kinase activity"/>
    <property type="evidence" value="ECO:0007669"/>
    <property type="project" value="InterPro"/>
</dbReference>
<dbReference type="GO" id="GO:0005524">
    <property type="term" value="F:ATP binding"/>
    <property type="evidence" value="ECO:0007669"/>
    <property type="project" value="UniProtKB-KW"/>
</dbReference>
<comment type="caution">
    <text evidence="14">The sequence shown here is derived from an EMBL/GenBank/DDBJ whole genome shotgun (WGS) entry which is preliminary data.</text>
</comment>
<dbReference type="SMART" id="SM00387">
    <property type="entry name" value="HATPase_c"/>
    <property type="match status" value="1"/>
</dbReference>
<keyword evidence="8 11" id="KW-1133">Transmembrane helix</keyword>
<dbReference type="PANTHER" id="PTHR45436">
    <property type="entry name" value="SENSOR HISTIDINE KINASE YKOH"/>
    <property type="match status" value="1"/>
</dbReference>
<dbReference type="Gene3D" id="1.10.287.130">
    <property type="match status" value="1"/>
</dbReference>
<dbReference type="InterPro" id="IPR050428">
    <property type="entry name" value="TCS_sensor_his_kinase"/>
</dbReference>
<sequence>MRSLRGRLLVAASVVLVAFLGLTGLTLDSAFRDSALTAVQSRLQAQVYMLLGAANLDAFNRLTLPQALPEARFSMPDSGLYADVMDSEGNLIWRSPSLLGMALPFFPAVRNAGETQSAALPTSDGTPLFVRAFTVNWESSPNEYHLYTFRVAETQKAFLDQLWMFRQGLWGWLVAATCVLLAVQGLILRWSLKPLRRAATEIKEIETGKRGEMGSGYPEELLPLTDNLNALLREGRTHIERYRNALADLAHSLKTPLAVLRSTLENNASPDEIRQTLVDQLERMNRTVDYQLQRAAAAGQITLTAPLPVTPIARKIQDSLAKVYANRALHLRSEVAPGTVFYGDEGDLLEILGNLADNACKWCRRQVVMRAYSANRDGRTELILEVEDDGPGIPPEQAPQLLGRGQRADPTVAGHGIGLAVVRDLVEEVYYGRLAIERGTLGGALVKARLRFQASSSA</sequence>
<accession>W6M9F9</accession>
<dbReference type="InterPro" id="IPR005467">
    <property type="entry name" value="His_kinase_dom"/>
</dbReference>
<proteinExistence type="predicted"/>
<evidence type="ECO:0000256" key="3">
    <source>
        <dbReference type="ARBA" id="ARBA00012438"/>
    </source>
</evidence>
<dbReference type="AlphaFoldDB" id="W6M9F9"/>
<dbReference type="Pfam" id="PF02518">
    <property type="entry name" value="HATPase_c"/>
    <property type="match status" value="1"/>
</dbReference>
<organism evidence="14 15">
    <name type="scientific">Candidatus Competibacter denitrificans Run_A_D11</name>
    <dbReference type="NCBI Taxonomy" id="1400863"/>
    <lineage>
        <taxon>Bacteria</taxon>
        <taxon>Pseudomonadati</taxon>
        <taxon>Pseudomonadota</taxon>
        <taxon>Gammaproteobacteria</taxon>
        <taxon>Candidatus Competibacteraceae</taxon>
        <taxon>Candidatus Competibacter</taxon>
    </lineage>
</organism>
<evidence type="ECO:0000256" key="2">
    <source>
        <dbReference type="ARBA" id="ARBA00004370"/>
    </source>
</evidence>
<dbReference type="PROSITE" id="PS50885">
    <property type="entry name" value="HAMP"/>
    <property type="match status" value="1"/>
</dbReference>
<dbReference type="EC" id="2.7.13.3" evidence="3"/>
<feature type="transmembrane region" description="Helical" evidence="11">
    <location>
        <begin position="169"/>
        <end position="188"/>
    </location>
</feature>
<dbReference type="RefSeq" id="WP_048676140.1">
    <property type="nucleotide sequence ID" value="NZ_CBTJ020000101.1"/>
</dbReference>
<dbReference type="InterPro" id="IPR003594">
    <property type="entry name" value="HATPase_dom"/>
</dbReference>
<evidence type="ECO:0000256" key="7">
    <source>
        <dbReference type="ARBA" id="ARBA00022777"/>
    </source>
</evidence>
<evidence type="ECO:0000259" key="13">
    <source>
        <dbReference type="PROSITE" id="PS50885"/>
    </source>
</evidence>
<evidence type="ECO:0000259" key="12">
    <source>
        <dbReference type="PROSITE" id="PS50109"/>
    </source>
</evidence>
<gene>
    <name evidence="14" type="ORF">BN873_890133</name>
</gene>
<protein>
    <recommendedName>
        <fullName evidence="3">histidine kinase</fullName>
        <ecNumber evidence="3">2.7.13.3</ecNumber>
    </recommendedName>
</protein>
<evidence type="ECO:0000256" key="8">
    <source>
        <dbReference type="ARBA" id="ARBA00022989"/>
    </source>
</evidence>
<dbReference type="EMBL" id="CBTJ020000101">
    <property type="protein sequence ID" value="CDI04227.1"/>
    <property type="molecule type" value="Genomic_DNA"/>
</dbReference>
<keyword evidence="9" id="KW-0902">Two-component regulatory system</keyword>
<evidence type="ECO:0000256" key="4">
    <source>
        <dbReference type="ARBA" id="ARBA00022553"/>
    </source>
</evidence>
<keyword evidence="10 11" id="KW-0472">Membrane</keyword>
<dbReference type="PANTHER" id="PTHR45436:SF4">
    <property type="entry name" value="SENSOR PROTEIN PHOQ"/>
    <property type="match status" value="1"/>
</dbReference>
<evidence type="ECO:0000256" key="9">
    <source>
        <dbReference type="ARBA" id="ARBA00023012"/>
    </source>
</evidence>
<comment type="catalytic activity">
    <reaction evidence="1">
        <text>ATP + protein L-histidine = ADP + protein N-phospho-L-histidine.</text>
        <dbReference type="EC" id="2.7.13.3"/>
    </reaction>
</comment>
<dbReference type="SUPFAM" id="SSF47384">
    <property type="entry name" value="Homodimeric domain of signal transducing histidine kinase"/>
    <property type="match status" value="1"/>
</dbReference>
<dbReference type="SUPFAM" id="SSF55874">
    <property type="entry name" value="ATPase domain of HSP90 chaperone/DNA topoisomerase II/histidine kinase"/>
    <property type="match status" value="1"/>
</dbReference>
<dbReference type="OrthoDB" id="9809567at2"/>
<evidence type="ECO:0000256" key="5">
    <source>
        <dbReference type="ARBA" id="ARBA00022679"/>
    </source>
</evidence>
<evidence type="ECO:0000256" key="10">
    <source>
        <dbReference type="ARBA" id="ARBA00023136"/>
    </source>
</evidence>
<name>W6M9F9_9GAMM</name>
<dbReference type="InterPro" id="IPR003661">
    <property type="entry name" value="HisK_dim/P_dom"/>
</dbReference>
<keyword evidence="7 14" id="KW-0418">Kinase</keyword>
<keyword evidence="5" id="KW-0808">Transferase</keyword>
<feature type="domain" description="HAMP" evidence="13">
    <location>
        <begin position="189"/>
        <end position="240"/>
    </location>
</feature>
<dbReference type="InterPro" id="IPR003660">
    <property type="entry name" value="HAMP_dom"/>
</dbReference>
<evidence type="ECO:0000313" key="14">
    <source>
        <dbReference type="EMBL" id="CDI04227.1"/>
    </source>
</evidence>
<dbReference type="InterPro" id="IPR004358">
    <property type="entry name" value="Sig_transdc_His_kin-like_C"/>
</dbReference>
<evidence type="ECO:0000256" key="11">
    <source>
        <dbReference type="SAM" id="Phobius"/>
    </source>
</evidence>
<reference evidence="14" key="1">
    <citation type="submission" date="2013-07" db="EMBL/GenBank/DDBJ databases">
        <authorList>
            <person name="McIlroy S."/>
        </authorList>
    </citation>
    <scope>NUCLEOTIDE SEQUENCE [LARGE SCALE GENOMIC DNA]</scope>
    <source>
        <strain evidence="14">Run_A_D11</strain>
    </source>
</reference>
<evidence type="ECO:0000256" key="1">
    <source>
        <dbReference type="ARBA" id="ARBA00000085"/>
    </source>
</evidence>
<dbReference type="InterPro" id="IPR036097">
    <property type="entry name" value="HisK_dim/P_sf"/>
</dbReference>
<dbReference type="STRING" id="1400863.BN873_890133"/>
<keyword evidence="4" id="KW-0597">Phosphoprotein</keyword>
<keyword evidence="15" id="KW-1185">Reference proteome</keyword>